<evidence type="ECO:0000313" key="17">
    <source>
        <dbReference type="Proteomes" id="UP001497457"/>
    </source>
</evidence>
<dbReference type="GO" id="GO:0046872">
    <property type="term" value="F:metal ion binding"/>
    <property type="evidence" value="ECO:0007669"/>
    <property type="project" value="UniProtKB-KW"/>
</dbReference>
<keyword evidence="17" id="KW-1185">Reference proteome</keyword>
<keyword evidence="6 13" id="KW-0378">Hydrolase</keyword>
<dbReference type="InterPro" id="IPR001932">
    <property type="entry name" value="PPM-type_phosphatase-like_dom"/>
</dbReference>
<keyword evidence="12" id="KW-0547">Nucleotide-binding</keyword>
<evidence type="ECO:0000256" key="10">
    <source>
        <dbReference type="ARBA" id="ARBA00047761"/>
    </source>
</evidence>
<reference evidence="17" key="1">
    <citation type="submission" date="2024-06" db="EMBL/GenBank/DDBJ databases">
        <authorList>
            <person name="Ryan C."/>
        </authorList>
    </citation>
    <scope>NUCLEOTIDE SEQUENCE [LARGE SCALE GENOMIC DNA]</scope>
</reference>
<dbReference type="SUPFAM" id="SSF81606">
    <property type="entry name" value="PP2C-like"/>
    <property type="match status" value="1"/>
</dbReference>
<dbReference type="EMBL" id="OZ075133">
    <property type="protein sequence ID" value="CAL4989319.1"/>
    <property type="molecule type" value="Genomic_DNA"/>
</dbReference>
<dbReference type="Pfam" id="PF00481">
    <property type="entry name" value="PP2C"/>
    <property type="match status" value="1"/>
</dbReference>
<organism evidence="16 17">
    <name type="scientific">Urochloa decumbens</name>
    <dbReference type="NCBI Taxonomy" id="240449"/>
    <lineage>
        <taxon>Eukaryota</taxon>
        <taxon>Viridiplantae</taxon>
        <taxon>Streptophyta</taxon>
        <taxon>Embryophyta</taxon>
        <taxon>Tracheophyta</taxon>
        <taxon>Spermatophyta</taxon>
        <taxon>Magnoliopsida</taxon>
        <taxon>Liliopsida</taxon>
        <taxon>Poales</taxon>
        <taxon>Poaceae</taxon>
        <taxon>PACMAD clade</taxon>
        <taxon>Panicoideae</taxon>
        <taxon>Panicodae</taxon>
        <taxon>Paniceae</taxon>
        <taxon>Melinidinae</taxon>
        <taxon>Urochloa</taxon>
    </lineage>
</organism>
<evidence type="ECO:0000256" key="9">
    <source>
        <dbReference type="ARBA" id="ARBA00023211"/>
    </source>
</evidence>
<evidence type="ECO:0000256" key="8">
    <source>
        <dbReference type="ARBA" id="ARBA00022912"/>
    </source>
</evidence>
<sequence length="670" mass="75136">MLNRLFQHRTQKNALSPNSVDYDILEKKLEDPCATPMYLPLDFLKSITCNFSKEQELGRGGFGVVYKVPEQGILRDRKTIAVKKLSEMHLDDDRFQNEVTYLIGLKHENIVQLLGYCAESRWEAVQVGEKYVMTEIRHRLICFQYLNNKSLDEYISAESCGLEWHKRFEIIRRICLGLHYLHKDCNIVHLDLTPQNILLDDNMLPKIADFGMSRLFGQQQSRVITQNRLGTLGYMAPEYIDNGLISFKSDIFSLGVIIIELLIGSRDYPQSSEASFEHFIENVFQKWRNRFEKTSKHTPLEIYSQQVHTCTAIGLRCVDSDLNKRPSAWDIIEMLNATESENRRSGVNGRPLVDKAVSNSSFSNGKGSGQGATCSIDFAREGNSNGAEQLSTSFASLKEQMVQLAASCQPISGGGLSPNGLLCYGYASTPAKRALMEDFYDTQIDSVDGVTVQMFGVYDGHGGAIAAEYVKEHLFSNLIKHPKFITDPKAAISETYNHTDSEFLKADSLQARNAGSTAVTAIIVGDRLLVANVGDSRAIICKGGHAIAVSRDHKPDQTDERQRIEDAGGFVMWDGTWRVCGLLPVSRAFGNKLLKQYVLADPEVKEEVLDSSHEFLILASHGLWDVVNNQEAVEIVKPIQDPEDAAKRLLQEAYKRETSENTTVVIVRFL</sequence>
<feature type="binding site" evidence="12">
    <location>
        <position position="84"/>
    </location>
    <ligand>
        <name>ATP</name>
        <dbReference type="ChEBI" id="CHEBI:30616"/>
    </ligand>
</feature>
<keyword evidence="8 13" id="KW-0904">Protein phosphatase</keyword>
<protein>
    <recommendedName>
        <fullName evidence="4">protein-serine/threonine phosphatase</fullName>
        <ecNumber evidence="4">3.1.3.16</ecNumber>
    </recommendedName>
</protein>
<dbReference type="PANTHER" id="PTHR45707">
    <property type="entry name" value="C2 CALCIUM/LIPID-BINDING PLANT PHOSPHORIBOSYLTRANSFERASE FAMILY PROTEIN"/>
    <property type="match status" value="1"/>
</dbReference>
<dbReference type="Gene3D" id="3.30.200.20">
    <property type="entry name" value="Phosphorylase Kinase, domain 1"/>
    <property type="match status" value="1"/>
</dbReference>
<evidence type="ECO:0000259" key="15">
    <source>
        <dbReference type="PROSITE" id="PS51746"/>
    </source>
</evidence>
<comment type="catalytic activity">
    <reaction evidence="11">
        <text>O-phospho-L-threonyl-[protein] + H2O = L-threonyl-[protein] + phosphate</text>
        <dbReference type="Rhea" id="RHEA:47004"/>
        <dbReference type="Rhea" id="RHEA-COMP:11060"/>
        <dbReference type="Rhea" id="RHEA-COMP:11605"/>
        <dbReference type="ChEBI" id="CHEBI:15377"/>
        <dbReference type="ChEBI" id="CHEBI:30013"/>
        <dbReference type="ChEBI" id="CHEBI:43474"/>
        <dbReference type="ChEBI" id="CHEBI:61977"/>
        <dbReference type="EC" id="3.1.3.16"/>
    </reaction>
</comment>
<dbReference type="InterPro" id="IPR017441">
    <property type="entry name" value="Protein_kinase_ATP_BS"/>
</dbReference>
<dbReference type="Gene3D" id="3.60.40.10">
    <property type="entry name" value="PPM-type phosphatase domain"/>
    <property type="match status" value="1"/>
</dbReference>
<dbReference type="PROSITE" id="PS00107">
    <property type="entry name" value="PROTEIN_KINASE_ATP"/>
    <property type="match status" value="1"/>
</dbReference>
<dbReference type="CDD" id="cd00143">
    <property type="entry name" value="PP2Cc"/>
    <property type="match status" value="1"/>
</dbReference>
<evidence type="ECO:0000256" key="12">
    <source>
        <dbReference type="PROSITE-ProRule" id="PRU10141"/>
    </source>
</evidence>
<evidence type="ECO:0000256" key="1">
    <source>
        <dbReference type="ARBA" id="ARBA00001936"/>
    </source>
</evidence>
<comment type="similarity">
    <text evidence="3 13">Belongs to the PP2C family.</text>
</comment>
<keyword evidence="9" id="KW-0464">Manganese</keyword>
<evidence type="ECO:0000256" key="6">
    <source>
        <dbReference type="ARBA" id="ARBA00022801"/>
    </source>
</evidence>
<keyword evidence="7" id="KW-0460">Magnesium</keyword>
<dbReference type="Proteomes" id="UP001497457">
    <property type="component" value="Chromosome 23rd"/>
</dbReference>
<comment type="cofactor">
    <cofactor evidence="1">
        <name>Mn(2+)</name>
        <dbReference type="ChEBI" id="CHEBI:29035"/>
    </cofactor>
</comment>
<dbReference type="GO" id="GO:0004722">
    <property type="term" value="F:protein serine/threonine phosphatase activity"/>
    <property type="evidence" value="ECO:0007669"/>
    <property type="project" value="UniProtKB-EC"/>
</dbReference>
<evidence type="ECO:0000259" key="14">
    <source>
        <dbReference type="PROSITE" id="PS50011"/>
    </source>
</evidence>
<reference evidence="16 17" key="2">
    <citation type="submission" date="2024-10" db="EMBL/GenBank/DDBJ databases">
        <authorList>
            <person name="Ryan C."/>
        </authorList>
    </citation>
    <scope>NUCLEOTIDE SEQUENCE [LARGE SCALE GENOMIC DNA]</scope>
</reference>
<dbReference type="SUPFAM" id="SSF56112">
    <property type="entry name" value="Protein kinase-like (PK-like)"/>
    <property type="match status" value="1"/>
</dbReference>
<dbReference type="InterPro" id="IPR011009">
    <property type="entry name" value="Kinase-like_dom_sf"/>
</dbReference>
<dbReference type="EC" id="3.1.3.16" evidence="4"/>
<dbReference type="InterPro" id="IPR000222">
    <property type="entry name" value="PP2C_BS"/>
</dbReference>
<evidence type="ECO:0000256" key="4">
    <source>
        <dbReference type="ARBA" id="ARBA00013081"/>
    </source>
</evidence>
<dbReference type="PANTHER" id="PTHR45707:SF81">
    <property type="entry name" value="PROTEIN KINASE DOMAIN-CONTAINING PROTEIN"/>
    <property type="match status" value="1"/>
</dbReference>
<gene>
    <name evidence="16" type="ORF">URODEC1_LOCUS59668</name>
</gene>
<dbReference type="PROSITE" id="PS01032">
    <property type="entry name" value="PPM_1"/>
    <property type="match status" value="1"/>
</dbReference>
<comment type="cofactor">
    <cofactor evidence="2">
        <name>Mg(2+)</name>
        <dbReference type="ChEBI" id="CHEBI:18420"/>
    </cofactor>
</comment>
<dbReference type="InterPro" id="IPR000719">
    <property type="entry name" value="Prot_kinase_dom"/>
</dbReference>
<dbReference type="SMART" id="SM00332">
    <property type="entry name" value="PP2Cc"/>
    <property type="match status" value="1"/>
</dbReference>
<evidence type="ECO:0000256" key="13">
    <source>
        <dbReference type="RuleBase" id="RU003465"/>
    </source>
</evidence>
<dbReference type="PROSITE" id="PS00109">
    <property type="entry name" value="PROTEIN_KINASE_TYR"/>
    <property type="match status" value="1"/>
</dbReference>
<dbReference type="PROSITE" id="PS50011">
    <property type="entry name" value="PROTEIN_KINASE_DOM"/>
    <property type="match status" value="1"/>
</dbReference>
<evidence type="ECO:0000256" key="2">
    <source>
        <dbReference type="ARBA" id="ARBA00001946"/>
    </source>
</evidence>
<accession>A0ABC9AY69</accession>
<feature type="domain" description="PPM-type phosphatase" evidence="15">
    <location>
        <begin position="423"/>
        <end position="669"/>
    </location>
</feature>
<feature type="domain" description="Protein kinase" evidence="14">
    <location>
        <begin position="51"/>
        <end position="353"/>
    </location>
</feature>
<evidence type="ECO:0000256" key="3">
    <source>
        <dbReference type="ARBA" id="ARBA00006702"/>
    </source>
</evidence>
<evidence type="ECO:0000256" key="11">
    <source>
        <dbReference type="ARBA" id="ARBA00048336"/>
    </source>
</evidence>
<dbReference type="PROSITE" id="PS51746">
    <property type="entry name" value="PPM_2"/>
    <property type="match status" value="1"/>
</dbReference>
<dbReference type="InterPro" id="IPR008266">
    <property type="entry name" value="Tyr_kinase_AS"/>
</dbReference>
<keyword evidence="12" id="KW-0067">ATP-binding</keyword>
<evidence type="ECO:0000256" key="5">
    <source>
        <dbReference type="ARBA" id="ARBA00022723"/>
    </source>
</evidence>
<dbReference type="GO" id="GO:0005524">
    <property type="term" value="F:ATP binding"/>
    <property type="evidence" value="ECO:0007669"/>
    <property type="project" value="UniProtKB-UniRule"/>
</dbReference>
<dbReference type="AlphaFoldDB" id="A0ABC9AY69"/>
<dbReference type="Gene3D" id="1.10.510.10">
    <property type="entry name" value="Transferase(Phosphotransferase) domain 1"/>
    <property type="match status" value="1"/>
</dbReference>
<dbReference type="InterPro" id="IPR036457">
    <property type="entry name" value="PPM-type-like_dom_sf"/>
</dbReference>
<evidence type="ECO:0000256" key="7">
    <source>
        <dbReference type="ARBA" id="ARBA00022842"/>
    </source>
</evidence>
<name>A0ABC9AY69_9POAL</name>
<keyword evidence="5" id="KW-0479">Metal-binding</keyword>
<evidence type="ECO:0000313" key="16">
    <source>
        <dbReference type="EMBL" id="CAL4989319.1"/>
    </source>
</evidence>
<dbReference type="FunFam" id="1.10.510.10:FF:000870">
    <property type="entry name" value="OSJNBa0016N04.16-like protein"/>
    <property type="match status" value="1"/>
</dbReference>
<proteinExistence type="inferred from homology"/>
<dbReference type="Pfam" id="PF00069">
    <property type="entry name" value="Pkinase"/>
    <property type="match status" value="1"/>
</dbReference>
<comment type="catalytic activity">
    <reaction evidence="10">
        <text>O-phospho-L-seryl-[protein] + H2O = L-seryl-[protein] + phosphate</text>
        <dbReference type="Rhea" id="RHEA:20629"/>
        <dbReference type="Rhea" id="RHEA-COMP:9863"/>
        <dbReference type="Rhea" id="RHEA-COMP:11604"/>
        <dbReference type="ChEBI" id="CHEBI:15377"/>
        <dbReference type="ChEBI" id="CHEBI:29999"/>
        <dbReference type="ChEBI" id="CHEBI:43474"/>
        <dbReference type="ChEBI" id="CHEBI:83421"/>
        <dbReference type="EC" id="3.1.3.16"/>
    </reaction>
</comment>